<name>A0AAV2G8B5_9ROSI</name>
<keyword evidence="2" id="KW-1185">Reference proteome</keyword>
<dbReference type="AlphaFoldDB" id="A0AAV2G8B5"/>
<sequence>MGLMKTPQICNCFRLWEIQEADEGGNEPSPLHAAPNSPIIGGGHGCADCVEDDTAAEGLLGRGQGLSSIEEAASREA</sequence>
<reference evidence="1 2" key="1">
    <citation type="submission" date="2024-04" db="EMBL/GenBank/DDBJ databases">
        <authorList>
            <person name="Fracassetti M."/>
        </authorList>
    </citation>
    <scope>NUCLEOTIDE SEQUENCE [LARGE SCALE GENOMIC DNA]</scope>
</reference>
<accession>A0AAV2G8B5</accession>
<gene>
    <name evidence="1" type="ORF">LTRI10_LOCUS46619</name>
</gene>
<organism evidence="1 2">
    <name type="scientific">Linum trigynum</name>
    <dbReference type="NCBI Taxonomy" id="586398"/>
    <lineage>
        <taxon>Eukaryota</taxon>
        <taxon>Viridiplantae</taxon>
        <taxon>Streptophyta</taxon>
        <taxon>Embryophyta</taxon>
        <taxon>Tracheophyta</taxon>
        <taxon>Spermatophyta</taxon>
        <taxon>Magnoliopsida</taxon>
        <taxon>eudicotyledons</taxon>
        <taxon>Gunneridae</taxon>
        <taxon>Pentapetalae</taxon>
        <taxon>rosids</taxon>
        <taxon>fabids</taxon>
        <taxon>Malpighiales</taxon>
        <taxon>Linaceae</taxon>
        <taxon>Linum</taxon>
    </lineage>
</organism>
<dbReference type="EMBL" id="OZ034821">
    <property type="protein sequence ID" value="CAL1406924.1"/>
    <property type="molecule type" value="Genomic_DNA"/>
</dbReference>
<dbReference type="Proteomes" id="UP001497516">
    <property type="component" value="Chromosome 8"/>
</dbReference>
<evidence type="ECO:0000313" key="1">
    <source>
        <dbReference type="EMBL" id="CAL1406924.1"/>
    </source>
</evidence>
<protein>
    <submittedName>
        <fullName evidence="1">Uncharacterized protein</fullName>
    </submittedName>
</protein>
<proteinExistence type="predicted"/>
<evidence type="ECO:0000313" key="2">
    <source>
        <dbReference type="Proteomes" id="UP001497516"/>
    </source>
</evidence>